<dbReference type="EC" id="2.7.1.-" evidence="5"/>
<dbReference type="Pfam" id="PF01885">
    <property type="entry name" value="PTS_2-RNA"/>
    <property type="match status" value="1"/>
</dbReference>
<evidence type="ECO:0000256" key="1">
    <source>
        <dbReference type="ARBA" id="ARBA00009836"/>
    </source>
</evidence>
<evidence type="ECO:0000256" key="2">
    <source>
        <dbReference type="ARBA" id="ARBA00022679"/>
    </source>
</evidence>
<evidence type="ECO:0000256" key="4">
    <source>
        <dbReference type="ARBA" id="ARBA00025212"/>
    </source>
</evidence>
<gene>
    <name evidence="5" type="primary">kptA</name>
    <name evidence="6" type="ORF">J0A65_21580</name>
</gene>
<evidence type="ECO:0000313" key="7">
    <source>
        <dbReference type="Proteomes" id="UP000663992"/>
    </source>
</evidence>
<reference evidence="6 7" key="1">
    <citation type="submission" date="2021-03" db="EMBL/GenBank/DDBJ databases">
        <title>novel species isolated from a fishpond in China.</title>
        <authorList>
            <person name="Lu H."/>
            <person name="Cai Z."/>
        </authorList>
    </citation>
    <scope>NUCLEOTIDE SEQUENCE [LARGE SCALE GENOMIC DNA]</scope>
    <source>
        <strain evidence="6 7">Y57</strain>
    </source>
</reference>
<keyword evidence="3 5" id="KW-0520">NAD</keyword>
<name>A0ABS3CZC4_9ALTE</name>
<proteinExistence type="inferred from homology"/>
<evidence type="ECO:0000256" key="5">
    <source>
        <dbReference type="HAMAP-Rule" id="MF_00299"/>
    </source>
</evidence>
<dbReference type="InterPro" id="IPR042081">
    <property type="entry name" value="RNA_2'-PTrans_C"/>
</dbReference>
<dbReference type="SUPFAM" id="SSF56399">
    <property type="entry name" value="ADP-ribosylation"/>
    <property type="match status" value="1"/>
</dbReference>
<organism evidence="6 7">
    <name type="scientific">Bowmanella yangjiangensis</name>
    <dbReference type="NCBI Taxonomy" id="2811230"/>
    <lineage>
        <taxon>Bacteria</taxon>
        <taxon>Pseudomonadati</taxon>
        <taxon>Pseudomonadota</taxon>
        <taxon>Gammaproteobacteria</taxon>
        <taxon>Alteromonadales</taxon>
        <taxon>Alteromonadaceae</taxon>
        <taxon>Bowmanella</taxon>
    </lineage>
</organism>
<accession>A0ABS3CZC4</accession>
<dbReference type="Proteomes" id="UP000663992">
    <property type="component" value="Unassembled WGS sequence"/>
</dbReference>
<dbReference type="Gene3D" id="1.10.10.970">
    <property type="entry name" value="RNA 2'-phosphotransferase, Tpt1/KptA family, N-terminal domain"/>
    <property type="match status" value="1"/>
</dbReference>
<dbReference type="InterPro" id="IPR042080">
    <property type="entry name" value="RNA_2'-PTrans_N"/>
</dbReference>
<dbReference type="InterPro" id="IPR002745">
    <property type="entry name" value="Ptrans_KptA/Tpt1"/>
</dbReference>
<dbReference type="Gene3D" id="3.20.170.30">
    <property type="match status" value="1"/>
</dbReference>
<keyword evidence="2 5" id="KW-0808">Transferase</keyword>
<dbReference type="InterPro" id="IPR022928">
    <property type="entry name" value="RNA_2'-PTrans_KptA"/>
</dbReference>
<evidence type="ECO:0000256" key="3">
    <source>
        <dbReference type="ARBA" id="ARBA00023027"/>
    </source>
</evidence>
<evidence type="ECO:0000313" key="6">
    <source>
        <dbReference type="EMBL" id="MBN7822469.1"/>
    </source>
</evidence>
<dbReference type="NCBIfam" id="NF002014">
    <property type="entry name" value="PRK00819.1-4"/>
    <property type="match status" value="1"/>
</dbReference>
<comment type="function">
    <text evidence="4 5">Removes the 2'-phosphate from RNA via an intermediate in which the phosphate is ADP-ribosylated by NAD followed by a presumed transesterification to release the RNA and generate ADP-ribose 1''-2''-cyclic phosphate (APPR&gt;P). May function as an ADP-ribosylase.</text>
</comment>
<dbReference type="RefSeq" id="WP_206596394.1">
    <property type="nucleotide sequence ID" value="NZ_JAFKCS010000071.1"/>
</dbReference>
<keyword evidence="7" id="KW-1185">Reference proteome</keyword>
<dbReference type="EMBL" id="JAFKCS010000071">
    <property type="protein sequence ID" value="MBN7822469.1"/>
    <property type="molecule type" value="Genomic_DNA"/>
</dbReference>
<comment type="caution">
    <text evidence="6">The sequence shown here is derived from an EMBL/GenBank/DDBJ whole genome shotgun (WGS) entry which is preliminary data.</text>
</comment>
<dbReference type="PANTHER" id="PTHR12684:SF2">
    <property type="entry name" value="TRNA 2'-PHOSPHOTRANSFERASE 1"/>
    <property type="match status" value="1"/>
</dbReference>
<comment type="similarity">
    <text evidence="1 5">Belongs to the KptA/TPT1 family.</text>
</comment>
<protein>
    <recommendedName>
        <fullName evidence="5">Probable RNA 2'-phosphotransferase</fullName>
        <ecNumber evidence="5">2.7.1.-</ecNumber>
    </recommendedName>
</protein>
<sequence>MDTKRLKETSKFLSYVLRHEPQAIGLQLDCEGWANIESLIAGAARDGRVLDIALIRTVVSSSDKKRFSLSDDGLSIRAVQGHSTASVNLQHVEKEPPEFLYHGTATRFLQSIRQQGLIPGARHHVHLSQEIATAIAVGQRYGKPVLLKIEARRMHQQGFTFFHAENGVWLTAQVPTPFIREDEPDNL</sequence>
<dbReference type="PANTHER" id="PTHR12684">
    <property type="entry name" value="PUTATIVE PHOSPHOTRANSFERASE"/>
    <property type="match status" value="1"/>
</dbReference>
<dbReference type="HAMAP" id="MF_00299">
    <property type="entry name" value="KptA"/>
    <property type="match status" value="1"/>
</dbReference>